<evidence type="ECO:0000256" key="9">
    <source>
        <dbReference type="ARBA" id="ARBA00052017"/>
    </source>
</evidence>
<dbReference type="Proteomes" id="UP000810292">
    <property type="component" value="Unassembled WGS sequence"/>
</dbReference>
<dbReference type="GO" id="GO:0009146">
    <property type="term" value="P:purine nucleoside triphosphate catabolic process"/>
    <property type="evidence" value="ECO:0007669"/>
    <property type="project" value="UniProtKB-UniRule"/>
</dbReference>
<dbReference type="Gene3D" id="3.90.950.10">
    <property type="match status" value="1"/>
</dbReference>
<feature type="binding site" evidence="10">
    <location>
        <begin position="152"/>
        <end position="155"/>
    </location>
    <ligand>
        <name>substrate</name>
    </ligand>
</feature>
<dbReference type="GO" id="GO:0036220">
    <property type="term" value="F:ITP diphosphatase activity"/>
    <property type="evidence" value="ECO:0007669"/>
    <property type="project" value="UniProtKB-UniRule"/>
</dbReference>
<dbReference type="HAMAP" id="MF_01405">
    <property type="entry name" value="Non_canon_purine_NTPase"/>
    <property type="match status" value="1"/>
</dbReference>
<feature type="binding site" evidence="10">
    <location>
        <position position="38"/>
    </location>
    <ligand>
        <name>Mg(2+)</name>
        <dbReference type="ChEBI" id="CHEBI:18420"/>
    </ligand>
</feature>
<proteinExistence type="inferred from homology"/>
<reference evidence="12" key="2">
    <citation type="journal article" date="2021" name="PeerJ">
        <title>Extensive microbial diversity within the chicken gut microbiome revealed by metagenomics and culture.</title>
        <authorList>
            <person name="Gilroy R."/>
            <person name="Ravi A."/>
            <person name="Getino M."/>
            <person name="Pursley I."/>
            <person name="Horton D.L."/>
            <person name="Alikhan N.F."/>
            <person name="Baker D."/>
            <person name="Gharbi K."/>
            <person name="Hall N."/>
            <person name="Watson M."/>
            <person name="Adriaenssens E.M."/>
            <person name="Foster-Nyarko E."/>
            <person name="Jarju S."/>
            <person name="Secka A."/>
            <person name="Antonio M."/>
            <person name="Oren A."/>
            <person name="Chaudhuri R.R."/>
            <person name="La Ragione R."/>
            <person name="Hildebrand F."/>
            <person name="Pallen M.J."/>
        </authorList>
    </citation>
    <scope>NUCLEOTIDE SEQUENCE</scope>
    <source>
        <strain evidence="12">14700</strain>
    </source>
</reference>
<dbReference type="EC" id="3.6.1.66" evidence="10"/>
<keyword evidence="7 10" id="KW-0546">Nucleotide metabolism</keyword>
<evidence type="ECO:0000256" key="4">
    <source>
        <dbReference type="ARBA" id="ARBA00022741"/>
    </source>
</evidence>
<dbReference type="CDD" id="cd00515">
    <property type="entry name" value="HAM1"/>
    <property type="match status" value="1"/>
</dbReference>
<comment type="catalytic activity">
    <reaction evidence="9 10">
        <text>XTP + H2O = XMP + diphosphate + H(+)</text>
        <dbReference type="Rhea" id="RHEA:28610"/>
        <dbReference type="ChEBI" id="CHEBI:15377"/>
        <dbReference type="ChEBI" id="CHEBI:15378"/>
        <dbReference type="ChEBI" id="CHEBI:33019"/>
        <dbReference type="ChEBI" id="CHEBI:57464"/>
        <dbReference type="ChEBI" id="CHEBI:61314"/>
        <dbReference type="EC" id="3.6.1.66"/>
    </reaction>
</comment>
<organism evidence="12 13">
    <name type="scientific">Candidatus Ornithospirochaeta stercoravium</name>
    <dbReference type="NCBI Taxonomy" id="2840897"/>
    <lineage>
        <taxon>Bacteria</taxon>
        <taxon>Pseudomonadati</taxon>
        <taxon>Spirochaetota</taxon>
        <taxon>Spirochaetia</taxon>
        <taxon>Spirochaetales</taxon>
        <taxon>Spirochaetaceae</taxon>
        <taxon>Spirochaetaceae incertae sedis</taxon>
        <taxon>Candidatus Ornithospirochaeta</taxon>
    </lineage>
</organism>
<evidence type="ECO:0000256" key="7">
    <source>
        <dbReference type="ARBA" id="ARBA00023080"/>
    </source>
</evidence>
<feature type="binding site" evidence="10">
    <location>
        <position position="175"/>
    </location>
    <ligand>
        <name>substrate</name>
    </ligand>
</feature>
<dbReference type="EMBL" id="JADIMF010000102">
    <property type="protein sequence ID" value="MBO8469437.1"/>
    <property type="molecule type" value="Genomic_DNA"/>
</dbReference>
<evidence type="ECO:0000256" key="3">
    <source>
        <dbReference type="ARBA" id="ARBA00022723"/>
    </source>
</evidence>
<keyword evidence="5 10" id="KW-0378">Hydrolase</keyword>
<dbReference type="FunFam" id="3.90.950.10:FF:000001">
    <property type="entry name" value="dITP/XTP pyrophosphatase"/>
    <property type="match status" value="1"/>
</dbReference>
<evidence type="ECO:0000313" key="13">
    <source>
        <dbReference type="Proteomes" id="UP000810292"/>
    </source>
</evidence>
<name>A0A9D9IBP0_9SPIO</name>
<evidence type="ECO:0000256" key="1">
    <source>
        <dbReference type="ARBA" id="ARBA00008023"/>
    </source>
</evidence>
<comment type="caution">
    <text evidence="12">The sequence shown here is derived from an EMBL/GenBank/DDBJ whole genome shotgun (WGS) entry which is preliminary data.</text>
</comment>
<dbReference type="AlphaFoldDB" id="A0A9D9IBP0"/>
<dbReference type="GO" id="GO:0035870">
    <property type="term" value="F:dITP diphosphatase activity"/>
    <property type="evidence" value="ECO:0007669"/>
    <property type="project" value="UniProtKB-UniRule"/>
</dbReference>
<feature type="active site" description="Proton acceptor" evidence="10">
    <location>
        <position position="67"/>
    </location>
</feature>
<keyword evidence="4 10" id="KW-0547">Nucleotide-binding</keyword>
<gene>
    <name evidence="12" type="primary">rdgB</name>
    <name evidence="12" type="ORF">IAA72_06605</name>
</gene>
<dbReference type="PANTHER" id="PTHR11067">
    <property type="entry name" value="INOSINE TRIPHOSPHATE PYROPHOSPHATASE/HAM1 PROTEIN"/>
    <property type="match status" value="1"/>
</dbReference>
<evidence type="ECO:0000256" key="6">
    <source>
        <dbReference type="ARBA" id="ARBA00022842"/>
    </source>
</evidence>
<dbReference type="GO" id="GO:0005829">
    <property type="term" value="C:cytosol"/>
    <property type="evidence" value="ECO:0007669"/>
    <property type="project" value="TreeGrafter"/>
</dbReference>
<comment type="catalytic activity">
    <reaction evidence="10">
        <text>ITP + H2O = IMP + diphosphate + H(+)</text>
        <dbReference type="Rhea" id="RHEA:29399"/>
        <dbReference type="ChEBI" id="CHEBI:15377"/>
        <dbReference type="ChEBI" id="CHEBI:15378"/>
        <dbReference type="ChEBI" id="CHEBI:33019"/>
        <dbReference type="ChEBI" id="CHEBI:58053"/>
        <dbReference type="ChEBI" id="CHEBI:61402"/>
        <dbReference type="EC" id="3.6.1.66"/>
    </reaction>
</comment>
<feature type="binding site" evidence="10">
    <location>
        <begin position="180"/>
        <end position="181"/>
    </location>
    <ligand>
        <name>substrate</name>
    </ligand>
</feature>
<dbReference type="PANTHER" id="PTHR11067:SF9">
    <property type="entry name" value="INOSINE TRIPHOSPHATE PYROPHOSPHATASE"/>
    <property type="match status" value="1"/>
</dbReference>
<protein>
    <recommendedName>
        <fullName evidence="10">dITP/XTP pyrophosphatase</fullName>
        <ecNumber evidence="10">3.6.1.66</ecNumber>
    </recommendedName>
    <alternativeName>
        <fullName evidence="10">Non-canonical purine NTP pyrophosphatase</fullName>
    </alternativeName>
    <alternativeName>
        <fullName evidence="10">Non-standard purine NTP pyrophosphatase</fullName>
    </alternativeName>
    <alternativeName>
        <fullName evidence="10">Nucleoside-triphosphate diphosphatase</fullName>
    </alternativeName>
    <alternativeName>
        <fullName evidence="10">Nucleoside-triphosphate pyrophosphatase</fullName>
        <shortName evidence="10">NTPase</shortName>
    </alternativeName>
</protein>
<comment type="similarity">
    <text evidence="1 10 11">Belongs to the HAM1 NTPase family.</text>
</comment>
<comment type="catalytic activity">
    <reaction evidence="8 10">
        <text>dITP + H2O = dIMP + diphosphate + H(+)</text>
        <dbReference type="Rhea" id="RHEA:28342"/>
        <dbReference type="ChEBI" id="CHEBI:15377"/>
        <dbReference type="ChEBI" id="CHEBI:15378"/>
        <dbReference type="ChEBI" id="CHEBI:33019"/>
        <dbReference type="ChEBI" id="CHEBI:61194"/>
        <dbReference type="ChEBI" id="CHEBI:61382"/>
        <dbReference type="EC" id="3.6.1.66"/>
    </reaction>
</comment>
<keyword evidence="6 10" id="KW-0460">Magnesium</keyword>
<keyword evidence="3 10" id="KW-0479">Metal-binding</keyword>
<dbReference type="NCBIfam" id="TIGR00042">
    <property type="entry name" value="RdgB/HAM1 family non-canonical purine NTP pyrophosphatase"/>
    <property type="match status" value="1"/>
</dbReference>
<feature type="binding site" evidence="10">
    <location>
        <begin position="7"/>
        <end position="12"/>
    </location>
    <ligand>
        <name>substrate</name>
    </ligand>
</feature>
<reference evidence="12" key="1">
    <citation type="submission" date="2020-10" db="EMBL/GenBank/DDBJ databases">
        <authorList>
            <person name="Gilroy R."/>
        </authorList>
    </citation>
    <scope>NUCLEOTIDE SEQUENCE</scope>
    <source>
        <strain evidence="12">14700</strain>
    </source>
</reference>
<accession>A0A9D9IBP0</accession>
<evidence type="ECO:0000256" key="8">
    <source>
        <dbReference type="ARBA" id="ARBA00051875"/>
    </source>
</evidence>
<evidence type="ECO:0000256" key="10">
    <source>
        <dbReference type="HAMAP-Rule" id="MF_01405"/>
    </source>
</evidence>
<evidence type="ECO:0000256" key="5">
    <source>
        <dbReference type="ARBA" id="ARBA00022801"/>
    </source>
</evidence>
<dbReference type="GO" id="GO:0009117">
    <property type="term" value="P:nucleotide metabolic process"/>
    <property type="evidence" value="ECO:0007669"/>
    <property type="project" value="UniProtKB-KW"/>
</dbReference>
<comment type="subunit">
    <text evidence="2 10">Homodimer.</text>
</comment>
<dbReference type="InterPro" id="IPR029001">
    <property type="entry name" value="ITPase-like_fam"/>
</dbReference>
<evidence type="ECO:0000313" key="12">
    <source>
        <dbReference type="EMBL" id="MBO8469437.1"/>
    </source>
</evidence>
<dbReference type="InterPro" id="IPR002637">
    <property type="entry name" value="RdgB/HAM1"/>
</dbReference>
<comment type="function">
    <text evidence="10">Pyrophosphatase that catalyzes the hydrolysis of nucleoside triphosphates to their monophosphate derivatives, with a high preference for the non-canonical purine nucleotides XTP (xanthosine triphosphate), dITP (deoxyinosine triphosphate) and ITP. Seems to function as a house-cleaning enzyme that removes non-canonical purine nucleotides from the nucleotide pool, thus preventing their incorporation into DNA/RNA and avoiding chromosomal lesions.</text>
</comment>
<dbReference type="GO" id="GO:0000166">
    <property type="term" value="F:nucleotide binding"/>
    <property type="evidence" value="ECO:0007669"/>
    <property type="project" value="UniProtKB-KW"/>
</dbReference>
<dbReference type="GO" id="GO:0017111">
    <property type="term" value="F:ribonucleoside triphosphate phosphatase activity"/>
    <property type="evidence" value="ECO:0007669"/>
    <property type="project" value="InterPro"/>
</dbReference>
<comment type="cofactor">
    <cofactor evidence="10">
        <name>Mg(2+)</name>
        <dbReference type="ChEBI" id="CHEBI:18420"/>
    </cofactor>
    <text evidence="10">Binds 1 Mg(2+) ion per subunit.</text>
</comment>
<dbReference type="GO" id="GO:0036222">
    <property type="term" value="F:XTP diphosphatase activity"/>
    <property type="evidence" value="ECO:0007669"/>
    <property type="project" value="UniProtKB-UniRule"/>
</dbReference>
<dbReference type="InterPro" id="IPR020922">
    <property type="entry name" value="dITP/XTP_pyrophosphatase"/>
</dbReference>
<dbReference type="SUPFAM" id="SSF52972">
    <property type="entry name" value="ITPase-like"/>
    <property type="match status" value="1"/>
</dbReference>
<evidence type="ECO:0000256" key="2">
    <source>
        <dbReference type="ARBA" id="ARBA00011738"/>
    </source>
</evidence>
<feature type="binding site" evidence="10">
    <location>
        <position position="67"/>
    </location>
    <ligand>
        <name>Mg(2+)</name>
        <dbReference type="ChEBI" id="CHEBI:18420"/>
    </ligand>
</feature>
<evidence type="ECO:0000256" key="11">
    <source>
        <dbReference type="RuleBase" id="RU003781"/>
    </source>
</evidence>
<dbReference type="GO" id="GO:0046872">
    <property type="term" value="F:metal ion binding"/>
    <property type="evidence" value="ECO:0007669"/>
    <property type="project" value="UniProtKB-KW"/>
</dbReference>
<sequence>MRIWFASGNDHKRKEMERLLGGYDLVLPKDEGIEFDPEETGRDFAENSLIKAEALWNIVHEPVLADDSGLCVKALGWGPGIYTARYGEKEAGRKLSDKEKYMLLLKNLEGIEDREAVFVTSLTLILSPYRRYMIQETCEGSIALQPSGTTGFGYDPVFRIKEIGMISADLKEGEKDLYSHRGKAARKMRILLEKEV</sequence>
<dbReference type="Pfam" id="PF01725">
    <property type="entry name" value="Ham1p_like"/>
    <property type="match status" value="1"/>
</dbReference>
<feature type="binding site" evidence="10">
    <location>
        <position position="68"/>
    </location>
    <ligand>
        <name>substrate</name>
    </ligand>
</feature>